<gene>
    <name evidence="2" type="ORF">COHA_001860</name>
</gene>
<feature type="region of interest" description="Disordered" evidence="1">
    <location>
        <begin position="18"/>
        <end position="69"/>
    </location>
</feature>
<comment type="caution">
    <text evidence="2">The sequence shown here is derived from an EMBL/GenBank/DDBJ whole genome shotgun (WGS) entry which is preliminary data.</text>
</comment>
<proteinExistence type="predicted"/>
<evidence type="ECO:0000256" key="1">
    <source>
        <dbReference type="SAM" id="MobiDB-lite"/>
    </source>
</evidence>
<dbReference type="PANTHER" id="PTHR47548:SF1">
    <property type="entry name" value="S-ADENOSYL-L-METHIONINE-DEPENDENT METHYLTRANSFERASES SUPERFAMILY PROTEIN"/>
    <property type="match status" value="1"/>
</dbReference>
<evidence type="ECO:0000313" key="2">
    <source>
        <dbReference type="EMBL" id="KAI7844501.1"/>
    </source>
</evidence>
<dbReference type="InterPro" id="IPR053304">
    <property type="entry name" value="RNA_M5U_MTase"/>
</dbReference>
<dbReference type="PANTHER" id="PTHR47548">
    <property type="entry name" value="BNAA06G32370D PROTEIN"/>
    <property type="match status" value="1"/>
</dbReference>
<reference evidence="2" key="1">
    <citation type="submission" date="2020-11" db="EMBL/GenBank/DDBJ databases">
        <title>Chlorella ohadii genome sequencing and assembly.</title>
        <authorList>
            <person name="Murik O."/>
            <person name="Treves H."/>
            <person name="Kedem I."/>
            <person name="Shotland Y."/>
            <person name="Kaplan A."/>
        </authorList>
    </citation>
    <scope>NUCLEOTIDE SEQUENCE</scope>
    <source>
        <strain evidence="2">1</strain>
    </source>
</reference>
<accession>A0AAD5DYA7</accession>
<dbReference type="EMBL" id="JADXDR010000027">
    <property type="protein sequence ID" value="KAI7844501.1"/>
    <property type="molecule type" value="Genomic_DNA"/>
</dbReference>
<dbReference type="InterPro" id="IPR029063">
    <property type="entry name" value="SAM-dependent_MTases_sf"/>
</dbReference>
<dbReference type="Gene3D" id="2.40.50.1070">
    <property type="match status" value="2"/>
</dbReference>
<dbReference type="SUPFAM" id="SSF53335">
    <property type="entry name" value="S-adenosyl-L-methionine-dependent methyltransferases"/>
    <property type="match status" value="1"/>
</dbReference>
<protein>
    <submittedName>
        <fullName evidence="2">Uncharacterized protein</fullName>
    </submittedName>
</protein>
<keyword evidence="3" id="KW-1185">Reference proteome</keyword>
<sequence>MLRTACQGSYCLVAASHPQPAKLTPRQRRLQKQRNQWKQQRQQQQTAPPPPPPPRSPPPPPERRLHQGLGTPDAATLQLECPHFDSCSGCTLDKQLERPPVLEDAERFFEETGLVHFKLHTGRSQRWRRRARLAVRQGPGGEPAIGLFEEGSHTVTPIPACTVHHPAINEAVQLVHEALAACRIQPYDEASGTGQLRYLQLTAVEEAPGSGQPAAVQLVLVWNCQPGDSGQGRRLQAFADHLWQAGQLRFDSTRLLHSIWCAAAMDGLSRGLPGNLARSPAPAFRLSSAILRHLRRANFQPDRTNTILGPNWLLLHGELWAWARLGGVDVCFGPGSFMQANFEAMGSALAAMQRFVPVGATITDLHAGVGTIGLSLAATRAPRWVEFVEINGQGLPLFQHPAAGEAGVRRLLYLSCGWPALKRDAAALLASGHWRLRHAECFLFFPGSDHIETLTVWDAAGCAGSAEWSLASD</sequence>
<organism evidence="2 3">
    <name type="scientific">Chlorella ohadii</name>
    <dbReference type="NCBI Taxonomy" id="2649997"/>
    <lineage>
        <taxon>Eukaryota</taxon>
        <taxon>Viridiplantae</taxon>
        <taxon>Chlorophyta</taxon>
        <taxon>core chlorophytes</taxon>
        <taxon>Trebouxiophyceae</taxon>
        <taxon>Chlorellales</taxon>
        <taxon>Chlorellaceae</taxon>
        <taxon>Chlorella clade</taxon>
        <taxon>Chlorella</taxon>
    </lineage>
</organism>
<dbReference type="AlphaFoldDB" id="A0AAD5DYA7"/>
<dbReference type="Gene3D" id="3.40.50.150">
    <property type="entry name" value="Vaccinia Virus protein VP39"/>
    <property type="match status" value="2"/>
</dbReference>
<feature type="compositionally biased region" description="Pro residues" evidence="1">
    <location>
        <begin position="47"/>
        <end position="60"/>
    </location>
</feature>
<evidence type="ECO:0000313" key="3">
    <source>
        <dbReference type="Proteomes" id="UP001205105"/>
    </source>
</evidence>
<dbReference type="Proteomes" id="UP001205105">
    <property type="component" value="Unassembled WGS sequence"/>
</dbReference>
<feature type="compositionally biased region" description="Low complexity" evidence="1">
    <location>
        <begin position="33"/>
        <end position="46"/>
    </location>
</feature>
<name>A0AAD5DYA7_9CHLO</name>